<organism evidence="1 2">
    <name type="scientific">Cystobacter ferrugineus</name>
    <dbReference type="NCBI Taxonomy" id="83449"/>
    <lineage>
        <taxon>Bacteria</taxon>
        <taxon>Pseudomonadati</taxon>
        <taxon>Myxococcota</taxon>
        <taxon>Myxococcia</taxon>
        <taxon>Myxococcales</taxon>
        <taxon>Cystobacterineae</taxon>
        <taxon>Archangiaceae</taxon>
        <taxon>Cystobacter</taxon>
    </lineage>
</organism>
<comment type="caution">
    <text evidence="1">The sequence shown here is derived from an EMBL/GenBank/DDBJ whole genome shotgun (WGS) entry which is preliminary data.</text>
</comment>
<name>A0A1L9BJK5_9BACT</name>
<proteinExistence type="predicted"/>
<evidence type="ECO:0000313" key="1">
    <source>
        <dbReference type="EMBL" id="OJH42386.1"/>
    </source>
</evidence>
<reference evidence="2" key="1">
    <citation type="submission" date="2016-11" db="EMBL/GenBank/DDBJ databases">
        <authorList>
            <person name="Shukria A."/>
            <person name="Stevens D.C."/>
        </authorList>
    </citation>
    <scope>NUCLEOTIDE SEQUENCE [LARGE SCALE GENOMIC DNA]</scope>
    <source>
        <strain evidence="2">Cbfe23</strain>
    </source>
</reference>
<dbReference type="AlphaFoldDB" id="A0A1L9BJK5"/>
<gene>
    <name evidence="1" type="ORF">BON30_04070</name>
</gene>
<keyword evidence="2" id="KW-1185">Reference proteome</keyword>
<dbReference type="Proteomes" id="UP000182229">
    <property type="component" value="Unassembled WGS sequence"/>
</dbReference>
<dbReference type="STRING" id="83449.BON30_04070"/>
<dbReference type="EMBL" id="MPIN01000001">
    <property type="protein sequence ID" value="OJH42386.1"/>
    <property type="molecule type" value="Genomic_DNA"/>
</dbReference>
<accession>A0A1L9BJK5</accession>
<protein>
    <submittedName>
        <fullName evidence="1">Uncharacterized protein</fullName>
    </submittedName>
</protein>
<reference evidence="1 2" key="2">
    <citation type="submission" date="2016-12" db="EMBL/GenBank/DDBJ databases">
        <title>Draft Genome Sequence of Cystobacter ferrugineus Strain Cbfe23.</title>
        <authorList>
            <person name="Akbar S."/>
            <person name="Dowd S.E."/>
            <person name="Stevens D.C."/>
        </authorList>
    </citation>
    <scope>NUCLEOTIDE SEQUENCE [LARGE SCALE GENOMIC DNA]</scope>
    <source>
        <strain evidence="1 2">Cbfe23</strain>
    </source>
</reference>
<evidence type="ECO:0000313" key="2">
    <source>
        <dbReference type="Proteomes" id="UP000182229"/>
    </source>
</evidence>
<sequence>MALMLTRIHSLLSWRYFAEATGIGLSLLAALVLLAGCSTGSPRGSLTSGWGLHSRPVASRGDGRERFRRWAGFLTWES</sequence>